<evidence type="ECO:0000259" key="1">
    <source>
        <dbReference type="PROSITE" id="PS50943"/>
    </source>
</evidence>
<dbReference type="Pfam" id="PF13560">
    <property type="entry name" value="HTH_31"/>
    <property type="match status" value="1"/>
</dbReference>
<reference evidence="2 3" key="1">
    <citation type="submission" date="2017-07" db="EMBL/GenBank/DDBJ databases">
        <title>Genome sequence of Streptomyces pluripotens MUSC 137T.</title>
        <authorList>
            <person name="Ser H.-L."/>
            <person name="Lee L.-H."/>
        </authorList>
    </citation>
    <scope>NUCLEOTIDE SEQUENCE [LARGE SCALE GENOMIC DNA]</scope>
    <source>
        <strain evidence="2 3">MUSC 137</strain>
    </source>
</reference>
<dbReference type="EMBL" id="CP022433">
    <property type="protein sequence ID" value="ASN27371.1"/>
    <property type="molecule type" value="Genomic_DNA"/>
</dbReference>
<dbReference type="STRING" id="1355015.LK06_027625"/>
<name>A0A221P541_9ACTN</name>
<gene>
    <name evidence="2" type="ORF">LK07_28795</name>
</gene>
<accession>A0A221P541</accession>
<dbReference type="InterPro" id="IPR010982">
    <property type="entry name" value="Lambda_DNA-bd_dom_sf"/>
</dbReference>
<organism evidence="2 3">
    <name type="scientific">Streptomyces pluripotens</name>
    <dbReference type="NCBI Taxonomy" id="1355015"/>
    <lineage>
        <taxon>Bacteria</taxon>
        <taxon>Bacillati</taxon>
        <taxon>Actinomycetota</taxon>
        <taxon>Actinomycetes</taxon>
        <taxon>Kitasatosporales</taxon>
        <taxon>Streptomycetaceae</taxon>
        <taxon>Streptomyces</taxon>
    </lineage>
</organism>
<dbReference type="Gene3D" id="1.25.40.10">
    <property type="entry name" value="Tetratricopeptide repeat domain"/>
    <property type="match status" value="1"/>
</dbReference>
<dbReference type="AlphaFoldDB" id="A0A221P541"/>
<dbReference type="KEGG" id="splu:LK06_027625"/>
<keyword evidence="3" id="KW-1185">Reference proteome</keyword>
<evidence type="ECO:0000313" key="2">
    <source>
        <dbReference type="EMBL" id="ASN27371.1"/>
    </source>
</evidence>
<dbReference type="PROSITE" id="PS50943">
    <property type="entry name" value="HTH_CROC1"/>
    <property type="match status" value="1"/>
</dbReference>
<dbReference type="GO" id="GO:0003677">
    <property type="term" value="F:DNA binding"/>
    <property type="evidence" value="ECO:0007669"/>
    <property type="project" value="InterPro"/>
</dbReference>
<dbReference type="OrthoDB" id="3543522at2"/>
<dbReference type="CDD" id="cd00093">
    <property type="entry name" value="HTH_XRE"/>
    <property type="match status" value="1"/>
</dbReference>
<sequence length="410" mass="43460">MELLGQPEFGRLLRRLRIERGLSQADLVGPKVSASYVSRLESGGRAVTRQAAVHLAERLGVAADVFQVSPGTAATDRASALLAAGVTALDDGAPAEAVRLLTTCAALPDVSPAYAWQVLWYLARAYERLGDVPARRDALERLRPVAQETGITHLRVRVLAALSGCDRMLGDTEGAIARAREALTVAQDATAEDQAEALTALAAAEVEAGRLGEADEHAGLLLERAAGTSGGRRVRALWTAATVHAARDAHDRALPLLEEALRIADARSDLLLWARLRLAAVSAHVEVHGEVTEQAERWCREAETALAMMDGAAGRPAELDATQARIAFRRGDLAGAVRLCREALATSGTMSHHDRVRTEILLHEAELASGAGEPAAAELRRIAEEATRSGNLDVAARAWKALAEATAKGA</sequence>
<evidence type="ECO:0000313" key="3">
    <source>
        <dbReference type="Proteomes" id="UP000031501"/>
    </source>
</evidence>
<dbReference type="Gene3D" id="1.10.260.40">
    <property type="entry name" value="lambda repressor-like DNA-binding domains"/>
    <property type="match status" value="1"/>
</dbReference>
<protein>
    <submittedName>
        <fullName evidence="2">XRE family transcriptional regulator</fullName>
    </submittedName>
</protein>
<dbReference type="SMART" id="SM00530">
    <property type="entry name" value="HTH_XRE"/>
    <property type="match status" value="1"/>
</dbReference>
<dbReference type="InterPro" id="IPR001387">
    <property type="entry name" value="Cro/C1-type_HTH"/>
</dbReference>
<feature type="domain" description="HTH cro/C1-type" evidence="1">
    <location>
        <begin position="13"/>
        <end position="66"/>
    </location>
</feature>
<dbReference type="RefSeq" id="WP_039648250.1">
    <property type="nucleotide sequence ID" value="NZ_CP021080.1"/>
</dbReference>
<dbReference type="InterPro" id="IPR011990">
    <property type="entry name" value="TPR-like_helical_dom_sf"/>
</dbReference>
<dbReference type="SUPFAM" id="SSF47413">
    <property type="entry name" value="lambda repressor-like DNA-binding domains"/>
    <property type="match status" value="1"/>
</dbReference>
<dbReference type="SUPFAM" id="SSF48452">
    <property type="entry name" value="TPR-like"/>
    <property type="match status" value="1"/>
</dbReference>
<proteinExistence type="predicted"/>
<dbReference type="Proteomes" id="UP000031501">
    <property type="component" value="Chromosome"/>
</dbReference>